<dbReference type="AlphaFoldDB" id="A0A9X5GTM6"/>
<protein>
    <recommendedName>
        <fullName evidence="2">J domain-containing protein</fullName>
    </recommendedName>
</protein>
<dbReference type="Pfam" id="PF00226">
    <property type="entry name" value="DnaJ"/>
    <property type="match status" value="1"/>
</dbReference>
<dbReference type="SUPFAM" id="SSF46565">
    <property type="entry name" value="Chaperone J-domain"/>
    <property type="match status" value="1"/>
</dbReference>
<accession>A0A9X5GTM6</accession>
<proteinExistence type="predicted"/>
<name>A0A9X5GTM6_9FIRM</name>
<sequence length="72" mass="8610">MKYFKDVNTLEELRRQYKQLLKKYHPDNANGSTKATQKINAEYEQLLKGLKNRHETTIIIIEQKHINIIVKK</sequence>
<dbReference type="InterPro" id="IPR001623">
    <property type="entry name" value="DnaJ_domain"/>
</dbReference>
<dbReference type="Proteomes" id="UP001154420">
    <property type="component" value="Unassembled WGS sequence"/>
</dbReference>
<keyword evidence="1" id="KW-0235">DNA replication</keyword>
<gene>
    <name evidence="3" type="ORF">D5281_22270</name>
</gene>
<evidence type="ECO:0000313" key="4">
    <source>
        <dbReference type="Proteomes" id="UP001154420"/>
    </source>
</evidence>
<evidence type="ECO:0000259" key="2">
    <source>
        <dbReference type="Pfam" id="PF00226"/>
    </source>
</evidence>
<evidence type="ECO:0000256" key="1">
    <source>
        <dbReference type="ARBA" id="ARBA00022705"/>
    </source>
</evidence>
<reference evidence="3" key="1">
    <citation type="submission" date="2018-09" db="EMBL/GenBank/DDBJ databases">
        <title>Murine metabolic-syndrome-specific gut microbial biobank.</title>
        <authorList>
            <person name="Liu C."/>
        </authorList>
    </citation>
    <scope>NUCLEOTIDE SEQUENCE</scope>
    <source>
        <strain evidence="3">D42-62</strain>
    </source>
</reference>
<evidence type="ECO:0000313" key="3">
    <source>
        <dbReference type="EMBL" id="NBJ95198.1"/>
    </source>
</evidence>
<dbReference type="CDD" id="cd06257">
    <property type="entry name" value="DnaJ"/>
    <property type="match status" value="1"/>
</dbReference>
<dbReference type="InterPro" id="IPR036869">
    <property type="entry name" value="J_dom_sf"/>
</dbReference>
<dbReference type="EMBL" id="QZDT01000071">
    <property type="protein sequence ID" value="NBJ95198.1"/>
    <property type="molecule type" value="Genomic_DNA"/>
</dbReference>
<keyword evidence="4" id="KW-1185">Reference proteome</keyword>
<dbReference type="GO" id="GO:0006260">
    <property type="term" value="P:DNA replication"/>
    <property type="evidence" value="ECO:0007669"/>
    <property type="project" value="UniProtKB-KW"/>
</dbReference>
<organism evidence="3 4">
    <name type="scientific">Parablautia muri</name>
    <dbReference type="NCBI Taxonomy" id="2320879"/>
    <lineage>
        <taxon>Bacteria</taxon>
        <taxon>Bacillati</taxon>
        <taxon>Bacillota</taxon>
        <taxon>Clostridia</taxon>
        <taxon>Lachnospirales</taxon>
        <taxon>Lachnospiraceae</taxon>
        <taxon>Parablautia</taxon>
    </lineage>
</organism>
<dbReference type="Gene3D" id="1.10.287.110">
    <property type="entry name" value="DnaJ domain"/>
    <property type="match status" value="1"/>
</dbReference>
<feature type="domain" description="J" evidence="2">
    <location>
        <begin position="9"/>
        <end position="46"/>
    </location>
</feature>
<comment type="caution">
    <text evidence="3">The sequence shown here is derived from an EMBL/GenBank/DDBJ whole genome shotgun (WGS) entry which is preliminary data.</text>
</comment>